<dbReference type="AlphaFoldDB" id="A0AAW0LDE3"/>
<dbReference type="Proteomes" id="UP000237347">
    <property type="component" value="Unassembled WGS sequence"/>
</dbReference>
<dbReference type="EMBL" id="PKMF04000109">
    <property type="protein sequence ID" value="KAK7849738.1"/>
    <property type="molecule type" value="Genomic_DNA"/>
</dbReference>
<gene>
    <name evidence="1" type="ORF">CFP56_002392</name>
</gene>
<sequence>MEGIEEIVVGIVGNGLPGRGGSVTLGTMGMVGNVGTWVLGNGNVGKGVLGRGGNVALGSVGTDGKGGNVTFGRDGTVGSVNAGGGAAGVYKSCRVARLTSMLESDNAMIIDRRKQYLEKAMV</sequence>
<accession>A0AAW0LDE3</accession>
<protein>
    <submittedName>
        <fullName evidence="1">Uncharacterized protein</fullName>
    </submittedName>
</protein>
<proteinExistence type="predicted"/>
<organism evidence="1 2">
    <name type="scientific">Quercus suber</name>
    <name type="common">Cork oak</name>
    <dbReference type="NCBI Taxonomy" id="58331"/>
    <lineage>
        <taxon>Eukaryota</taxon>
        <taxon>Viridiplantae</taxon>
        <taxon>Streptophyta</taxon>
        <taxon>Embryophyta</taxon>
        <taxon>Tracheophyta</taxon>
        <taxon>Spermatophyta</taxon>
        <taxon>Magnoliopsida</taxon>
        <taxon>eudicotyledons</taxon>
        <taxon>Gunneridae</taxon>
        <taxon>Pentapetalae</taxon>
        <taxon>rosids</taxon>
        <taxon>fabids</taxon>
        <taxon>Fagales</taxon>
        <taxon>Fagaceae</taxon>
        <taxon>Quercus</taxon>
    </lineage>
</organism>
<reference evidence="1 2" key="1">
    <citation type="journal article" date="2018" name="Sci. Data">
        <title>The draft genome sequence of cork oak.</title>
        <authorList>
            <person name="Ramos A.M."/>
            <person name="Usie A."/>
            <person name="Barbosa P."/>
            <person name="Barros P.M."/>
            <person name="Capote T."/>
            <person name="Chaves I."/>
            <person name="Simoes F."/>
            <person name="Abreu I."/>
            <person name="Carrasquinho I."/>
            <person name="Faro C."/>
            <person name="Guimaraes J.B."/>
            <person name="Mendonca D."/>
            <person name="Nobrega F."/>
            <person name="Rodrigues L."/>
            <person name="Saibo N.J.M."/>
            <person name="Varela M.C."/>
            <person name="Egas C."/>
            <person name="Matos J."/>
            <person name="Miguel C.M."/>
            <person name="Oliveira M.M."/>
            <person name="Ricardo C.P."/>
            <person name="Goncalves S."/>
        </authorList>
    </citation>
    <scope>NUCLEOTIDE SEQUENCE [LARGE SCALE GENOMIC DNA]</scope>
    <source>
        <strain evidence="2">cv. HL8</strain>
    </source>
</reference>
<evidence type="ECO:0000313" key="2">
    <source>
        <dbReference type="Proteomes" id="UP000237347"/>
    </source>
</evidence>
<evidence type="ECO:0000313" key="1">
    <source>
        <dbReference type="EMBL" id="KAK7849738.1"/>
    </source>
</evidence>
<name>A0AAW0LDE3_QUESU</name>
<keyword evidence="2" id="KW-1185">Reference proteome</keyword>
<comment type="caution">
    <text evidence="1">The sequence shown here is derived from an EMBL/GenBank/DDBJ whole genome shotgun (WGS) entry which is preliminary data.</text>
</comment>